<evidence type="ECO:0000259" key="3">
    <source>
        <dbReference type="Pfam" id="PF25222"/>
    </source>
</evidence>
<sequence>MKVYTFIFFIFFITSFNLQASTNLQQLAQHPTWLKLGHYKKPAFDKSYITNKSFFISVNGHQSPFDELRATVHRFNNDSQMQCKYPARYSWLKKQGLTFSQPKALCPELFKWRDEQPIHSISLIFASGYMSNPASLYGHLLLKLNRSTATKNKLLDYSINYGAHVPENENGLVYITKGLFGGYKAGFSDQLFYRHQHNYGEIELRDLWEYKLNLSNDDTTFIANHLWELLGAQFDYYFADENCAFHIAQLIELVIGEQLTNNSSPWMIPTTVFSKVHQASYDNNKLLKKILFTPSRSTVFIKFMDNLTANESAIAEKIYNSPEFIKHNEFSTLDVKSKKRIIETLFELVQLQQIKKQNVEHIKGLKNTLVKARLALSIGNEMIVSSYSQQAPHKGQKPSSISTSSTRINEQSSLGLGFRLSYFDSLASDVARIAFSNLEMVDLEVSLLNSNLYVDKLHLLDLESFSPAYVKWPQDNNWSWKVNAGFERQSTLCQSCTSTFLMGGLGKSFLFNDNKTLVFTLANAYVGKLAVTEQLYDSSLALGAITTLYSDIKLRVSHEQFILGNDGKSTTQAEISIPINQNFDVRISYKHTNLTTWKLKLNYYWQ</sequence>
<keyword evidence="1" id="KW-0732">Signal</keyword>
<feature type="domain" description="Lnb N-terminal periplasmic" evidence="2">
    <location>
        <begin position="111"/>
        <end position="267"/>
    </location>
</feature>
<dbReference type="InterPro" id="IPR025178">
    <property type="entry name" value="Lnb_N"/>
</dbReference>
<dbReference type="EMBL" id="JJNZ01000037">
    <property type="protein sequence ID" value="KDC50562.1"/>
    <property type="molecule type" value="Genomic_DNA"/>
</dbReference>
<evidence type="ECO:0000313" key="6">
    <source>
        <dbReference type="Proteomes" id="UP000027154"/>
    </source>
</evidence>
<comment type="caution">
    <text evidence="5">The sequence shown here is derived from an EMBL/GenBank/DDBJ whole genome shotgun (WGS) entry which is preliminary data.</text>
</comment>
<organism evidence="5 6">
    <name type="scientific">Pseudoalteromonas fuliginea</name>
    <dbReference type="NCBI Taxonomy" id="1872678"/>
    <lineage>
        <taxon>Bacteria</taxon>
        <taxon>Pseudomonadati</taxon>
        <taxon>Pseudomonadota</taxon>
        <taxon>Gammaproteobacteria</taxon>
        <taxon>Alteromonadales</taxon>
        <taxon>Pseudoalteromonadaceae</taxon>
        <taxon>Pseudoalteromonas</taxon>
    </lineage>
</organism>
<proteinExistence type="predicted"/>
<protein>
    <recommendedName>
        <fullName evidence="7">DUF4105 domain-containing protein</fullName>
    </recommendedName>
</protein>
<feature type="signal peptide" evidence="1">
    <location>
        <begin position="1"/>
        <end position="20"/>
    </location>
</feature>
<dbReference type="Proteomes" id="UP000027154">
    <property type="component" value="Unassembled WGS sequence"/>
</dbReference>
<feature type="domain" description="DUF7840" evidence="3">
    <location>
        <begin position="391"/>
        <end position="604"/>
    </location>
</feature>
<dbReference type="Pfam" id="PF13387">
    <property type="entry name" value="Lnb_N"/>
    <property type="match status" value="1"/>
</dbReference>
<evidence type="ECO:0000259" key="2">
    <source>
        <dbReference type="Pfam" id="PF13387"/>
    </source>
</evidence>
<reference evidence="5 6" key="1">
    <citation type="submission" date="2014-04" db="EMBL/GenBank/DDBJ databases">
        <title>Pseudoalteromonas galatheae sp. nov., isolated from a deep-sea polychaete near Canal Concepcion, Chile.</title>
        <authorList>
            <person name="Machado H.R."/>
            <person name="Gram L."/>
            <person name="Vynne N.G."/>
        </authorList>
    </citation>
    <scope>NUCLEOTIDE SEQUENCE [LARGE SCALE GENOMIC DNA]</scope>
    <source>
        <strain evidence="5 6">KMM216</strain>
    </source>
</reference>
<dbReference type="RefSeq" id="WP_033030135.1">
    <property type="nucleotide sequence ID" value="NZ_JJNZ01000037.1"/>
</dbReference>
<gene>
    <name evidence="5" type="ORF">DC53_11950</name>
</gene>
<evidence type="ECO:0000259" key="4">
    <source>
        <dbReference type="Pfam" id="PF25225"/>
    </source>
</evidence>
<name>A0ABD3Y8M3_9GAMM</name>
<accession>A0ABD3Y8M3</accession>
<dbReference type="InterPro" id="IPR057162">
    <property type="entry name" value="DUF7840"/>
</dbReference>
<feature type="domain" description="DUF7843" evidence="4">
    <location>
        <begin position="25"/>
        <end position="95"/>
    </location>
</feature>
<dbReference type="InterPro" id="IPR057165">
    <property type="entry name" value="DUF7843"/>
</dbReference>
<feature type="chain" id="PRO_5044762076" description="DUF4105 domain-containing protein" evidence="1">
    <location>
        <begin position="21"/>
        <end position="606"/>
    </location>
</feature>
<evidence type="ECO:0008006" key="7">
    <source>
        <dbReference type="Google" id="ProtNLM"/>
    </source>
</evidence>
<dbReference type="AlphaFoldDB" id="A0ABD3Y8M3"/>
<dbReference type="Pfam" id="PF25222">
    <property type="entry name" value="DUF7840"/>
    <property type="match status" value="1"/>
</dbReference>
<evidence type="ECO:0000256" key="1">
    <source>
        <dbReference type="SAM" id="SignalP"/>
    </source>
</evidence>
<evidence type="ECO:0000313" key="5">
    <source>
        <dbReference type="EMBL" id="KDC50562.1"/>
    </source>
</evidence>
<dbReference type="Pfam" id="PF25225">
    <property type="entry name" value="DUF7843"/>
    <property type="match status" value="1"/>
</dbReference>